<dbReference type="InterPro" id="IPR011990">
    <property type="entry name" value="TPR-like_helical_dom_sf"/>
</dbReference>
<comment type="caution">
    <text evidence="1">The sequence shown here is derived from an EMBL/GenBank/DDBJ whole genome shotgun (WGS) entry which is preliminary data.</text>
</comment>
<proteinExistence type="predicted"/>
<gene>
    <name evidence="1" type="ORF">EZS27_007936</name>
</gene>
<dbReference type="GO" id="GO:0009279">
    <property type="term" value="C:cell outer membrane"/>
    <property type="evidence" value="ECO:0007669"/>
    <property type="project" value="UniProtKB-SubCell"/>
</dbReference>
<dbReference type="PROSITE" id="PS51257">
    <property type="entry name" value="PROKAR_LIPOPROTEIN"/>
    <property type="match status" value="1"/>
</dbReference>
<dbReference type="Gene3D" id="1.25.40.390">
    <property type="match status" value="1"/>
</dbReference>
<name>A0A5J4SGL8_9ZZZZ</name>
<dbReference type="EMBL" id="SNRY01000218">
    <property type="protein sequence ID" value="KAA6344421.1"/>
    <property type="molecule type" value="Genomic_DNA"/>
</dbReference>
<dbReference type="SUPFAM" id="SSF48452">
    <property type="entry name" value="TPR-like"/>
    <property type="match status" value="1"/>
</dbReference>
<evidence type="ECO:0000313" key="1">
    <source>
        <dbReference type="EMBL" id="KAA6344421.1"/>
    </source>
</evidence>
<accession>A0A5J4SGL8</accession>
<reference evidence="1" key="1">
    <citation type="submission" date="2019-03" db="EMBL/GenBank/DDBJ databases">
        <title>Single cell metagenomics reveals metabolic interactions within the superorganism composed of flagellate Streblomastix strix and complex community of Bacteroidetes bacteria on its surface.</title>
        <authorList>
            <person name="Treitli S.C."/>
            <person name="Kolisko M."/>
            <person name="Husnik F."/>
            <person name="Keeling P."/>
            <person name="Hampl V."/>
        </authorList>
    </citation>
    <scope>NUCLEOTIDE SEQUENCE</scope>
    <source>
        <strain evidence="1">STM</strain>
    </source>
</reference>
<protein>
    <submittedName>
        <fullName evidence="1">Uncharacterized protein</fullName>
    </submittedName>
</protein>
<sequence length="93" mass="11275">MKRNYYYFILLFFVFVLSCQDNYPDYENVENETPADQTFLHEEYMKGWVRVKFNRETGDNIRLVTGDQLWAWPIPLTERQMNSALEQNPGWIE</sequence>
<organism evidence="1">
    <name type="scientific">termite gut metagenome</name>
    <dbReference type="NCBI Taxonomy" id="433724"/>
    <lineage>
        <taxon>unclassified sequences</taxon>
        <taxon>metagenomes</taxon>
        <taxon>organismal metagenomes</taxon>
    </lineage>
</organism>
<dbReference type="AlphaFoldDB" id="A0A5J4SGL8"/>